<evidence type="ECO:0008006" key="4">
    <source>
        <dbReference type="Google" id="ProtNLM"/>
    </source>
</evidence>
<dbReference type="PANTHER" id="PTHR36842:SF1">
    <property type="entry name" value="PROTEIN TOLB"/>
    <property type="match status" value="1"/>
</dbReference>
<protein>
    <recommendedName>
        <fullName evidence="4">Dipeptidylpeptidase IV N-terminal domain-containing protein</fullName>
    </recommendedName>
</protein>
<name>A0A3C0CEW9_9BACT</name>
<gene>
    <name evidence="2" type="ORF">DW060_11690</name>
</gene>
<comment type="similarity">
    <text evidence="1">Belongs to the TolB family.</text>
</comment>
<dbReference type="InterPro" id="IPR011042">
    <property type="entry name" value="6-blade_b-propeller_TolB-like"/>
</dbReference>
<dbReference type="PANTHER" id="PTHR36842">
    <property type="entry name" value="PROTEIN TOLB HOMOLOG"/>
    <property type="match status" value="1"/>
</dbReference>
<proteinExistence type="inferred from homology"/>
<dbReference type="PROSITE" id="PS51257">
    <property type="entry name" value="PROKAR_LIPOPROTEIN"/>
    <property type="match status" value="1"/>
</dbReference>
<evidence type="ECO:0000256" key="1">
    <source>
        <dbReference type="ARBA" id="ARBA00009820"/>
    </source>
</evidence>
<accession>A0A3C0CEW9</accession>
<evidence type="ECO:0000313" key="3">
    <source>
        <dbReference type="Proteomes" id="UP000286598"/>
    </source>
</evidence>
<dbReference type="InterPro" id="IPR011659">
    <property type="entry name" value="WD40"/>
</dbReference>
<dbReference type="OrthoDB" id="9815657at2"/>
<dbReference type="RefSeq" id="WP_118355970.1">
    <property type="nucleotide sequence ID" value="NZ_CALLOM010000051.1"/>
</dbReference>
<sequence>MKTSVKVLGFAAVSVLLASCGSSKVANYLEAFTPEESGLNLVKLTDESTNSIISGNSTKEPALANRAYYKNSSWAYSAEAHFKWCPLRTLAISPDGSKLAYLYKANGQTNIMVRNAGAQGAATQRTFRDVLSFSWAKDNKLYFSDQNGVNYYISSVNADQGSMMQQITNGSVADWNPASLDGQKVFFSRQSANGPSVWSLDRKDGTLTSCASGYNVCLIPNDPEAFYCVRNSSAGRSEIWYINYIKGQETLILTDEKRSFANPALSPDGKWLAVEGNSTSAINNVVNTDIFVVRTDGSRLTQLTFNPSSDMCPVWAKDGRSIYFLSTRANRESKYNIWRMNFNIE</sequence>
<dbReference type="Pfam" id="PF07676">
    <property type="entry name" value="PD40"/>
    <property type="match status" value="3"/>
</dbReference>
<organism evidence="2 3">
    <name type="scientific">Leyella stercorea</name>
    <dbReference type="NCBI Taxonomy" id="363265"/>
    <lineage>
        <taxon>Bacteria</taxon>
        <taxon>Pseudomonadati</taxon>
        <taxon>Bacteroidota</taxon>
        <taxon>Bacteroidia</taxon>
        <taxon>Bacteroidales</taxon>
        <taxon>Prevotellaceae</taxon>
        <taxon>Leyella</taxon>
    </lineage>
</organism>
<evidence type="ECO:0000313" key="2">
    <source>
        <dbReference type="EMBL" id="RHK47809.1"/>
    </source>
</evidence>
<dbReference type="AlphaFoldDB" id="A0A3C0CEW9"/>
<dbReference type="SUPFAM" id="SSF82171">
    <property type="entry name" value="DPP6 N-terminal domain-like"/>
    <property type="match status" value="1"/>
</dbReference>
<dbReference type="Proteomes" id="UP000286598">
    <property type="component" value="Unassembled WGS sequence"/>
</dbReference>
<dbReference type="EMBL" id="QRNO01000080">
    <property type="protein sequence ID" value="RHK47809.1"/>
    <property type="molecule type" value="Genomic_DNA"/>
</dbReference>
<reference evidence="2 3" key="1">
    <citation type="submission" date="2018-08" db="EMBL/GenBank/DDBJ databases">
        <title>A genome reference for cultivated species of the human gut microbiota.</title>
        <authorList>
            <person name="Zou Y."/>
            <person name="Xue W."/>
            <person name="Luo G."/>
        </authorList>
    </citation>
    <scope>NUCLEOTIDE SEQUENCE [LARGE SCALE GENOMIC DNA]</scope>
    <source>
        <strain evidence="2 3">AF42-9</strain>
    </source>
</reference>
<dbReference type="Gene3D" id="2.120.10.30">
    <property type="entry name" value="TolB, C-terminal domain"/>
    <property type="match status" value="2"/>
</dbReference>
<keyword evidence="3" id="KW-1185">Reference proteome</keyword>
<comment type="caution">
    <text evidence="2">The sequence shown here is derived from an EMBL/GenBank/DDBJ whole genome shotgun (WGS) entry which is preliminary data.</text>
</comment>